<dbReference type="Proteomes" id="UP000243884">
    <property type="component" value="Unassembled WGS sequence"/>
</dbReference>
<dbReference type="Gene3D" id="3.20.20.30">
    <property type="entry name" value="Luciferase-like domain"/>
    <property type="match status" value="1"/>
</dbReference>
<organism evidence="3 4">
    <name type="scientific">Aerococcus suis</name>
    <dbReference type="NCBI Taxonomy" id="371602"/>
    <lineage>
        <taxon>Bacteria</taxon>
        <taxon>Bacillati</taxon>
        <taxon>Bacillota</taxon>
        <taxon>Bacilli</taxon>
        <taxon>Lactobacillales</taxon>
        <taxon>Aerococcaceae</taxon>
        <taxon>Aerococcus</taxon>
    </lineage>
</organism>
<dbReference type="PANTHER" id="PTHR30137:SF15">
    <property type="entry name" value="BLL6902 PROTEIN"/>
    <property type="match status" value="1"/>
</dbReference>
<dbReference type="RefSeq" id="WP_084097778.1">
    <property type="nucleotide sequence ID" value="NZ_FWXK01000001.1"/>
</dbReference>
<gene>
    <name evidence="3" type="ORF">SAMN04487984_0168</name>
</gene>
<dbReference type="NCBIfam" id="TIGR03558">
    <property type="entry name" value="oxido_grp_1"/>
    <property type="match status" value="1"/>
</dbReference>
<protein>
    <submittedName>
        <fullName evidence="3">Luciferase family oxidoreductase, group 1</fullName>
    </submittedName>
</protein>
<dbReference type="Pfam" id="PF00296">
    <property type="entry name" value="Bac_luciferase"/>
    <property type="match status" value="1"/>
</dbReference>
<feature type="domain" description="Luciferase-like" evidence="2">
    <location>
        <begin position="11"/>
        <end position="304"/>
    </location>
</feature>
<dbReference type="InterPro" id="IPR011251">
    <property type="entry name" value="Luciferase-like_dom"/>
</dbReference>
<keyword evidence="4" id="KW-1185">Reference proteome</keyword>
<name>A0A1W1Y2R3_9LACT</name>
<dbReference type="STRING" id="371602.SAMN04487984_0168"/>
<dbReference type="OrthoDB" id="9780518at2"/>
<dbReference type="PANTHER" id="PTHR30137">
    <property type="entry name" value="LUCIFERASE-LIKE MONOOXYGENASE"/>
    <property type="match status" value="1"/>
</dbReference>
<proteinExistence type="predicted"/>
<dbReference type="GO" id="GO:0005829">
    <property type="term" value="C:cytosol"/>
    <property type="evidence" value="ECO:0007669"/>
    <property type="project" value="TreeGrafter"/>
</dbReference>
<accession>A0A1W1Y2R3</accession>
<dbReference type="SUPFAM" id="SSF51679">
    <property type="entry name" value="Bacterial luciferase-like"/>
    <property type="match status" value="1"/>
</dbReference>
<evidence type="ECO:0000259" key="2">
    <source>
        <dbReference type="Pfam" id="PF00296"/>
    </source>
</evidence>
<dbReference type="GO" id="GO:0016705">
    <property type="term" value="F:oxidoreductase activity, acting on paired donors, with incorporation or reduction of molecular oxygen"/>
    <property type="evidence" value="ECO:0007669"/>
    <property type="project" value="InterPro"/>
</dbReference>
<evidence type="ECO:0000313" key="4">
    <source>
        <dbReference type="Proteomes" id="UP000243884"/>
    </source>
</evidence>
<sequence>MASKIGILDMIPRDYASSVREGFNNSTRLAQVADKVGLQRYWVSEHHSTPAVISNSPFISVTHLAANTENIKIGTGAVIMNNLSPFQISENFRVLHALYPNRIEAGIGHTLESEVNFQVDSGLDMAHKMDYREELLDTYRFMNGRFDGEDPRRKLHALPLDFSQAPPLTIMVSSLNNVKFIAENGWGLVYGLFITGDRKECEEVIRVYHENFVPNEHRRKPEATVAVYGVSAYDRKDIKPLNIALNEWIKIFPSDKRNMLQLMSLSQAYDEAELVGKDWEDPYRDYKVSGTPRQVQAEMRRMQKSLKCDDFLMINQLSGFKQRRDFIEILGDVSLY</sequence>
<evidence type="ECO:0000313" key="3">
    <source>
        <dbReference type="EMBL" id="SMC30414.1"/>
    </source>
</evidence>
<reference evidence="4" key="1">
    <citation type="submission" date="2017-04" db="EMBL/GenBank/DDBJ databases">
        <authorList>
            <person name="Varghese N."/>
            <person name="Submissions S."/>
        </authorList>
    </citation>
    <scope>NUCLEOTIDE SEQUENCE [LARGE SCALE GENOMIC DNA]</scope>
    <source>
        <strain evidence="4">DSM 21500</strain>
    </source>
</reference>
<dbReference type="InterPro" id="IPR019949">
    <property type="entry name" value="CmoO-like"/>
</dbReference>
<dbReference type="InterPro" id="IPR050766">
    <property type="entry name" value="Bact_Lucif_Oxidored"/>
</dbReference>
<dbReference type="InterPro" id="IPR036661">
    <property type="entry name" value="Luciferase-like_sf"/>
</dbReference>
<comment type="similarity">
    <text evidence="1">To bacterial alkanal monooxygenase alpha and beta chains.</text>
</comment>
<dbReference type="EMBL" id="FWXK01000001">
    <property type="protein sequence ID" value="SMC30414.1"/>
    <property type="molecule type" value="Genomic_DNA"/>
</dbReference>
<dbReference type="AlphaFoldDB" id="A0A1W1Y2R3"/>
<evidence type="ECO:0000256" key="1">
    <source>
        <dbReference type="ARBA" id="ARBA00007789"/>
    </source>
</evidence>